<organism evidence="10 11">
    <name type="scientific">Corynebacterium hansenii</name>
    <dbReference type="NCBI Taxonomy" id="394964"/>
    <lineage>
        <taxon>Bacteria</taxon>
        <taxon>Bacillati</taxon>
        <taxon>Actinomycetota</taxon>
        <taxon>Actinomycetes</taxon>
        <taxon>Mycobacteriales</taxon>
        <taxon>Corynebacteriaceae</taxon>
        <taxon>Corynebacterium</taxon>
    </lineage>
</organism>
<dbReference type="PROSITE" id="PS51779">
    <property type="entry name" value="POTRA"/>
    <property type="match status" value="1"/>
</dbReference>
<keyword evidence="3 10" id="KW-0132">Cell division</keyword>
<keyword evidence="6 8" id="KW-0472">Membrane</keyword>
<evidence type="ECO:0000256" key="6">
    <source>
        <dbReference type="ARBA" id="ARBA00023136"/>
    </source>
</evidence>
<dbReference type="RefSeq" id="WP_290288573.1">
    <property type="nucleotide sequence ID" value="NZ_CP047211.1"/>
</dbReference>
<dbReference type="EMBL" id="JBHRZN010000002">
    <property type="protein sequence ID" value="MFC3849696.1"/>
    <property type="molecule type" value="Genomic_DNA"/>
</dbReference>
<evidence type="ECO:0000256" key="1">
    <source>
        <dbReference type="ARBA" id="ARBA00004370"/>
    </source>
</evidence>
<feature type="domain" description="POTRA" evidence="9">
    <location>
        <begin position="34"/>
        <end position="102"/>
    </location>
</feature>
<dbReference type="PANTHER" id="PTHR37820">
    <property type="entry name" value="CELL DIVISION PROTEIN DIVIB"/>
    <property type="match status" value="1"/>
</dbReference>
<evidence type="ECO:0000313" key="10">
    <source>
        <dbReference type="EMBL" id="MFC3849696.1"/>
    </source>
</evidence>
<dbReference type="GO" id="GO:0051301">
    <property type="term" value="P:cell division"/>
    <property type="evidence" value="ECO:0007669"/>
    <property type="project" value="UniProtKB-KW"/>
</dbReference>
<dbReference type="Pfam" id="PF08478">
    <property type="entry name" value="POTRA_1"/>
    <property type="match status" value="1"/>
</dbReference>
<evidence type="ECO:0000256" key="4">
    <source>
        <dbReference type="ARBA" id="ARBA00022692"/>
    </source>
</evidence>
<comment type="subcellular location">
    <subcellularLocation>
        <location evidence="1">Membrane</location>
    </subcellularLocation>
</comment>
<keyword evidence="5 8" id="KW-1133">Transmembrane helix</keyword>
<dbReference type="InterPro" id="IPR050487">
    <property type="entry name" value="FtsQ_DivIB"/>
</dbReference>
<accession>A0ABV7ZNL5</accession>
<protein>
    <submittedName>
        <fullName evidence="10">Cell division protein FtsQ/DivIB</fullName>
    </submittedName>
</protein>
<reference evidence="11" key="1">
    <citation type="journal article" date="2019" name="Int. J. Syst. Evol. Microbiol.">
        <title>The Global Catalogue of Microorganisms (GCM) 10K type strain sequencing project: providing services to taxonomists for standard genome sequencing and annotation.</title>
        <authorList>
            <consortium name="The Broad Institute Genomics Platform"/>
            <consortium name="The Broad Institute Genome Sequencing Center for Infectious Disease"/>
            <person name="Wu L."/>
            <person name="Ma J."/>
        </authorList>
    </citation>
    <scope>NUCLEOTIDE SEQUENCE [LARGE SCALE GENOMIC DNA]</scope>
    <source>
        <strain evidence="11">CCUG 53252</strain>
    </source>
</reference>
<evidence type="ECO:0000256" key="8">
    <source>
        <dbReference type="SAM" id="Phobius"/>
    </source>
</evidence>
<proteinExistence type="predicted"/>
<dbReference type="InterPro" id="IPR013685">
    <property type="entry name" value="POTRA_FtsQ_type"/>
</dbReference>
<evidence type="ECO:0000259" key="9">
    <source>
        <dbReference type="PROSITE" id="PS51779"/>
    </source>
</evidence>
<gene>
    <name evidence="10" type="ORF">ACFORJ_05905</name>
</gene>
<keyword evidence="4 8" id="KW-0812">Transmembrane</keyword>
<feature type="transmembrane region" description="Helical" evidence="8">
    <location>
        <begin position="12"/>
        <end position="30"/>
    </location>
</feature>
<dbReference type="InterPro" id="IPR034746">
    <property type="entry name" value="POTRA"/>
</dbReference>
<evidence type="ECO:0000256" key="7">
    <source>
        <dbReference type="ARBA" id="ARBA00023306"/>
    </source>
</evidence>
<evidence type="ECO:0000313" key="11">
    <source>
        <dbReference type="Proteomes" id="UP001595751"/>
    </source>
</evidence>
<sequence>MRGAGGAKRAGIIALVLVGVAALVWAVLWFTPVATVKEIRVEGVVNGDAAAISESTGIPIGEQLIRVDTDAAARAAAAQPWVEKVTVGRSWPSAITVRVVEHTAVIHIRATDGEHLFNAEGTEFLTAPPPPGSVEVVRVPRVDAPEPGKLDPDPRTVRTVLDILAALPEGVRAEVARIDAPGQTEVALILHDGREIFFGSSDRVREKGRAAEIVMGREGQRWNVSNPVEPTLRN</sequence>
<name>A0ABV7ZNL5_9CORY</name>
<comment type="caution">
    <text evidence="10">The sequence shown here is derived from an EMBL/GenBank/DDBJ whole genome shotgun (WGS) entry which is preliminary data.</text>
</comment>
<keyword evidence="11" id="KW-1185">Reference proteome</keyword>
<keyword evidence="2" id="KW-1003">Cell membrane</keyword>
<keyword evidence="7" id="KW-0131">Cell cycle</keyword>
<evidence type="ECO:0000256" key="2">
    <source>
        <dbReference type="ARBA" id="ARBA00022475"/>
    </source>
</evidence>
<dbReference type="PANTHER" id="PTHR37820:SF1">
    <property type="entry name" value="CELL DIVISION PROTEIN FTSQ"/>
    <property type="match status" value="1"/>
</dbReference>
<evidence type="ECO:0000256" key="3">
    <source>
        <dbReference type="ARBA" id="ARBA00022618"/>
    </source>
</evidence>
<evidence type="ECO:0000256" key="5">
    <source>
        <dbReference type="ARBA" id="ARBA00022989"/>
    </source>
</evidence>
<dbReference type="Gene3D" id="3.10.20.310">
    <property type="entry name" value="membrane protein fhac"/>
    <property type="match status" value="1"/>
</dbReference>
<dbReference type="Proteomes" id="UP001595751">
    <property type="component" value="Unassembled WGS sequence"/>
</dbReference>